<keyword evidence="1" id="KW-0547">Nucleotide-binding</keyword>
<proteinExistence type="predicted"/>
<dbReference type="InterPro" id="IPR011545">
    <property type="entry name" value="DEAD/DEAH_box_helicase_dom"/>
</dbReference>
<evidence type="ECO:0000259" key="3">
    <source>
        <dbReference type="PROSITE" id="PS51192"/>
    </source>
</evidence>
<dbReference type="PROSITE" id="PS51194">
    <property type="entry name" value="HELICASE_CTER"/>
    <property type="match status" value="1"/>
</dbReference>
<dbReference type="GeneID" id="69550516"/>
<keyword evidence="5" id="KW-0347">Helicase</keyword>
<dbReference type="InterPro" id="IPR001650">
    <property type="entry name" value="Helicase_C-like"/>
</dbReference>
<evidence type="ECO:0000313" key="6">
    <source>
        <dbReference type="Proteomes" id="UP000595481"/>
    </source>
</evidence>
<dbReference type="Gene3D" id="3.40.50.300">
    <property type="entry name" value="P-loop containing nucleotide triphosphate hydrolases"/>
    <property type="match status" value="2"/>
</dbReference>
<keyword evidence="5" id="KW-0378">Hydrolase</keyword>
<protein>
    <submittedName>
        <fullName evidence="5">DEAD/DEAH box helicase</fullName>
    </submittedName>
</protein>
<gene>
    <name evidence="5" type="ORF">I6H43_04505</name>
</gene>
<dbReference type="EMBL" id="CP066092">
    <property type="protein sequence ID" value="QQB20802.1"/>
    <property type="molecule type" value="Genomic_DNA"/>
</dbReference>
<keyword evidence="6" id="KW-1185">Reference proteome</keyword>
<accession>A0A7T4ABE0</accession>
<dbReference type="InterPro" id="IPR027417">
    <property type="entry name" value="P-loop_NTPase"/>
</dbReference>
<name>A0A7T4ABE0_AERJA</name>
<dbReference type="Pfam" id="PF00270">
    <property type="entry name" value="DEAD"/>
    <property type="match status" value="1"/>
</dbReference>
<reference evidence="5 6" key="1">
    <citation type="submission" date="2020-12" db="EMBL/GenBank/DDBJ databases">
        <title>FDA dAtabase for Regulatory Grade micrObial Sequences (FDA-ARGOS): Supporting development and validation of Infectious Disease Dx tests.</title>
        <authorList>
            <person name="Sproer C."/>
            <person name="Gronow S."/>
            <person name="Severitt S."/>
            <person name="Schroder I."/>
            <person name="Tallon L."/>
            <person name="Sadzewicz L."/>
            <person name="Zhao X."/>
            <person name="Boylan J."/>
            <person name="Ott S."/>
            <person name="Bowen H."/>
            <person name="Vavikolanu K."/>
            <person name="Mehta A."/>
            <person name="Aluvathingal J."/>
            <person name="Nadendla S."/>
            <person name="Lowell S."/>
            <person name="Myers T."/>
            <person name="Yan Y."/>
            <person name="Sichtig H."/>
        </authorList>
    </citation>
    <scope>NUCLEOTIDE SEQUENCE [LARGE SCALE GENOMIC DNA]</scope>
    <source>
        <strain evidence="5 6">FDAARGOS_986</strain>
    </source>
</reference>
<dbReference type="RefSeq" id="WP_082035525.1">
    <property type="nucleotide sequence ID" value="NZ_CAWMFX010000052.1"/>
</dbReference>
<keyword evidence="2" id="KW-0067">ATP-binding</keyword>
<evidence type="ECO:0000256" key="2">
    <source>
        <dbReference type="ARBA" id="ARBA00022840"/>
    </source>
</evidence>
<dbReference type="SUPFAM" id="SSF52540">
    <property type="entry name" value="P-loop containing nucleoside triphosphate hydrolases"/>
    <property type="match status" value="1"/>
</dbReference>
<organism evidence="5 6">
    <name type="scientific">Aeromonas jandaei</name>
    <dbReference type="NCBI Taxonomy" id="650"/>
    <lineage>
        <taxon>Bacteria</taxon>
        <taxon>Pseudomonadati</taxon>
        <taxon>Pseudomonadota</taxon>
        <taxon>Gammaproteobacteria</taxon>
        <taxon>Aeromonadales</taxon>
        <taxon>Aeromonadaceae</taxon>
        <taxon>Aeromonas</taxon>
    </lineage>
</organism>
<dbReference type="PROSITE" id="PS51192">
    <property type="entry name" value="HELICASE_ATP_BIND_1"/>
    <property type="match status" value="1"/>
</dbReference>
<dbReference type="SMART" id="SM00487">
    <property type="entry name" value="DEXDc"/>
    <property type="match status" value="1"/>
</dbReference>
<evidence type="ECO:0000259" key="4">
    <source>
        <dbReference type="PROSITE" id="PS51194"/>
    </source>
</evidence>
<dbReference type="GO" id="GO:0004386">
    <property type="term" value="F:helicase activity"/>
    <property type="evidence" value="ECO:0007669"/>
    <property type="project" value="UniProtKB-KW"/>
</dbReference>
<dbReference type="Proteomes" id="UP000595481">
    <property type="component" value="Chromosome"/>
</dbReference>
<sequence>MSNSDTLTWLSKDSRFYEINEKIAKNINLNEKESTYALSVAILLIKEFERDRRRAYFLEFGYFLILSYSLQSNNYTPLFDLSTNLGFYPISKFIIDNDLIENSFSNELVANGLKKFKYNDITETLEQNKYRNQLIESSANDNCYIAPTSFGKSAMIVELIKNITSGKIFIIVPTKSLLTQTYKLISSFFTNRKVIFHDEMYDGEDSFIAVFTQERALRLLKSQNNMQVDVLLIDEAHNLFESSSRSILLSRLIRRVRMRKPDSHLYYFSPLINDSNNLKFEEQQRIETRKIQFNIKEPDISEFRLDGSVYRYNRFLNEFFEQQEKTAVFPYIFSNAKNKNFIYLRAPKKVEEFAGLLANTLTLSITKELEELAQVISQNVHEDFYCVELVKRGMLYIHGKLPDLIKEYLEFKFRTINELNFIVANSVILEGVNLPIDNLYILNTHSLGAKELTNLIGRVNRLNEVFSGDAPNLSKLKPSIHFINTEEFNRKNSNMSNKIKELKAGRTNDDEVKNPTLLNFDITKFENIIDTSTNLDAIDAARNAKEKALSIIEREKFLTELPSSELERLKILFFESGLHLTYIDPDDAFDEITNNVKSIKAHPNFVDMDTIEKIYHIFISGFENKILDQSFSRLKNEKAQNYYRSFVKNIHMLTLKEHINSTVRYFYKNATDTGNNLFYIGRSYGEVNKDGNSSGTRTYIDLSTKNKKELVNLALVKIKMESDFLSYKLNEYVAILKEFGVVSEDEYNMFIYGTVRKASTNLTRLGLSGAIIRKFELDGQINNIEIDSFGHVFVNDSFMKYLNKQDDLVQFEIKKYLAL</sequence>
<evidence type="ECO:0000256" key="1">
    <source>
        <dbReference type="ARBA" id="ARBA00022741"/>
    </source>
</evidence>
<evidence type="ECO:0000313" key="5">
    <source>
        <dbReference type="EMBL" id="QQB20802.1"/>
    </source>
</evidence>
<dbReference type="InterPro" id="IPR014001">
    <property type="entry name" value="Helicase_ATP-bd"/>
</dbReference>
<feature type="domain" description="Helicase ATP-binding" evidence="3">
    <location>
        <begin position="133"/>
        <end position="271"/>
    </location>
</feature>
<feature type="domain" description="Helicase C-terminal" evidence="4">
    <location>
        <begin position="349"/>
        <end position="503"/>
    </location>
</feature>